<sequence>MSTDTSFTPAFPSLIYFRLKFIYCPSGTDPALHILLLGLFLNSHDHLTSDIKPPPNESDVNKSTRSINHLHLSTPQATMISYIVQSILAAIKSVEPYSKHHRLLYLPSLPASIAA</sequence>
<accession>A0ACC2T312</accession>
<protein>
    <submittedName>
        <fullName evidence="1">Uncharacterized protein</fullName>
    </submittedName>
</protein>
<dbReference type="EMBL" id="QTSX02003671">
    <property type="protein sequence ID" value="KAJ9068962.1"/>
    <property type="molecule type" value="Genomic_DNA"/>
</dbReference>
<evidence type="ECO:0000313" key="1">
    <source>
        <dbReference type="EMBL" id="KAJ9068962.1"/>
    </source>
</evidence>
<name>A0ACC2T312_9FUNG</name>
<dbReference type="Proteomes" id="UP001165960">
    <property type="component" value="Unassembled WGS sequence"/>
</dbReference>
<comment type="caution">
    <text evidence="1">The sequence shown here is derived from an EMBL/GenBank/DDBJ whole genome shotgun (WGS) entry which is preliminary data.</text>
</comment>
<gene>
    <name evidence="1" type="ORF">DSO57_1023295</name>
</gene>
<proteinExistence type="predicted"/>
<keyword evidence="2" id="KW-1185">Reference proteome</keyword>
<reference evidence="1" key="1">
    <citation type="submission" date="2022-04" db="EMBL/GenBank/DDBJ databases">
        <title>Genome of the entomopathogenic fungus Entomophthora muscae.</title>
        <authorList>
            <person name="Elya C."/>
            <person name="Lovett B.R."/>
            <person name="Lee E."/>
            <person name="Macias A.M."/>
            <person name="Hajek A.E."/>
            <person name="De Bivort B.L."/>
            <person name="Kasson M.T."/>
            <person name="De Fine Licht H.H."/>
            <person name="Stajich J.E."/>
        </authorList>
    </citation>
    <scope>NUCLEOTIDE SEQUENCE</scope>
    <source>
        <strain evidence="1">Berkeley</strain>
    </source>
</reference>
<organism evidence="1 2">
    <name type="scientific">Entomophthora muscae</name>
    <dbReference type="NCBI Taxonomy" id="34485"/>
    <lineage>
        <taxon>Eukaryota</taxon>
        <taxon>Fungi</taxon>
        <taxon>Fungi incertae sedis</taxon>
        <taxon>Zoopagomycota</taxon>
        <taxon>Entomophthoromycotina</taxon>
        <taxon>Entomophthoromycetes</taxon>
        <taxon>Entomophthorales</taxon>
        <taxon>Entomophthoraceae</taxon>
        <taxon>Entomophthora</taxon>
    </lineage>
</organism>
<evidence type="ECO:0000313" key="2">
    <source>
        <dbReference type="Proteomes" id="UP001165960"/>
    </source>
</evidence>